<accession>A0A3L7J4Z6</accession>
<dbReference type="InterPro" id="IPR000182">
    <property type="entry name" value="GNAT_dom"/>
</dbReference>
<keyword evidence="1 5" id="KW-0808">Transferase</keyword>
<gene>
    <name evidence="5" type="ORF">D9V28_10250</name>
</gene>
<comment type="caution">
    <text evidence="5">The sequence shown here is derived from an EMBL/GenBank/DDBJ whole genome shotgun (WGS) entry which is preliminary data.</text>
</comment>
<dbReference type="RefSeq" id="WP_121659584.1">
    <property type="nucleotide sequence ID" value="NZ_BMEK01000002.1"/>
</dbReference>
<dbReference type="GO" id="GO:0016747">
    <property type="term" value="F:acyltransferase activity, transferring groups other than amino-acyl groups"/>
    <property type="evidence" value="ECO:0007669"/>
    <property type="project" value="InterPro"/>
</dbReference>
<sequence>MTLPQPTTSESSSTRHTVRVSIESPRQPDVVELLALGTAYAEALYPPENTFLLNVDELEQPGVSVYVARDEDGRALGMAALVPWGVAVAELKRMFVRQEARGRGVASNLLTRMEADARAASLRQIVLETGTRHDAAVALYRRSGFAEIPLFGKYIGEPFSVCMAKMLSL</sequence>
<dbReference type="OrthoDB" id="3190820at2"/>
<dbReference type="SUPFAM" id="SSF55729">
    <property type="entry name" value="Acyl-CoA N-acyltransferases (Nat)"/>
    <property type="match status" value="1"/>
</dbReference>
<evidence type="ECO:0000256" key="1">
    <source>
        <dbReference type="ARBA" id="ARBA00022679"/>
    </source>
</evidence>
<dbReference type="InterPro" id="IPR050832">
    <property type="entry name" value="Bact_Acetyltransf"/>
</dbReference>
<feature type="domain" description="N-acetyltransferase" evidence="4">
    <location>
        <begin position="20"/>
        <end position="168"/>
    </location>
</feature>
<evidence type="ECO:0000313" key="5">
    <source>
        <dbReference type="EMBL" id="RLQ84541.1"/>
    </source>
</evidence>
<dbReference type="PROSITE" id="PS51186">
    <property type="entry name" value="GNAT"/>
    <property type="match status" value="1"/>
</dbReference>
<keyword evidence="2" id="KW-0012">Acyltransferase</keyword>
<feature type="region of interest" description="Disordered" evidence="3">
    <location>
        <begin position="1"/>
        <end position="22"/>
    </location>
</feature>
<dbReference type="AlphaFoldDB" id="A0A3L7J4Z6"/>
<evidence type="ECO:0000256" key="3">
    <source>
        <dbReference type="SAM" id="MobiDB-lite"/>
    </source>
</evidence>
<protein>
    <submittedName>
        <fullName evidence="5">N-acetyltransferase</fullName>
    </submittedName>
</protein>
<dbReference type="Gene3D" id="3.40.630.30">
    <property type="match status" value="1"/>
</dbReference>
<evidence type="ECO:0000313" key="6">
    <source>
        <dbReference type="Proteomes" id="UP000282460"/>
    </source>
</evidence>
<dbReference type="InterPro" id="IPR016181">
    <property type="entry name" value="Acyl_CoA_acyltransferase"/>
</dbReference>
<dbReference type="EMBL" id="RCWJ01000002">
    <property type="protein sequence ID" value="RLQ84541.1"/>
    <property type="molecule type" value="Genomic_DNA"/>
</dbReference>
<dbReference type="PANTHER" id="PTHR43877">
    <property type="entry name" value="AMINOALKYLPHOSPHONATE N-ACETYLTRANSFERASE-RELATED-RELATED"/>
    <property type="match status" value="1"/>
</dbReference>
<evidence type="ECO:0000259" key="4">
    <source>
        <dbReference type="PROSITE" id="PS51186"/>
    </source>
</evidence>
<reference evidence="5 6" key="1">
    <citation type="submission" date="2018-10" db="EMBL/GenBank/DDBJ databases">
        <authorList>
            <person name="Li J."/>
        </authorList>
    </citation>
    <scope>NUCLEOTIDE SEQUENCE [LARGE SCALE GENOMIC DNA]</scope>
    <source>
        <strain evidence="5 6">ZD1-4</strain>
    </source>
</reference>
<name>A0A3L7J4Z6_9MICO</name>
<dbReference type="PANTHER" id="PTHR43877:SF2">
    <property type="entry name" value="AMINOALKYLPHOSPHONATE N-ACETYLTRANSFERASE-RELATED"/>
    <property type="match status" value="1"/>
</dbReference>
<evidence type="ECO:0000256" key="2">
    <source>
        <dbReference type="ARBA" id="ARBA00023315"/>
    </source>
</evidence>
<proteinExistence type="predicted"/>
<dbReference type="CDD" id="cd04301">
    <property type="entry name" value="NAT_SF"/>
    <property type="match status" value="1"/>
</dbReference>
<dbReference type="Pfam" id="PF00583">
    <property type="entry name" value="Acetyltransf_1"/>
    <property type="match status" value="1"/>
</dbReference>
<dbReference type="Proteomes" id="UP000282460">
    <property type="component" value="Unassembled WGS sequence"/>
</dbReference>
<organism evidence="5 6">
    <name type="scientific">Mycetocola zhadangensis</name>
    <dbReference type="NCBI Taxonomy" id="1164595"/>
    <lineage>
        <taxon>Bacteria</taxon>
        <taxon>Bacillati</taxon>
        <taxon>Actinomycetota</taxon>
        <taxon>Actinomycetes</taxon>
        <taxon>Micrococcales</taxon>
        <taxon>Microbacteriaceae</taxon>
        <taxon>Mycetocola</taxon>
    </lineage>
</organism>
<feature type="compositionally biased region" description="Polar residues" evidence="3">
    <location>
        <begin position="1"/>
        <end position="15"/>
    </location>
</feature>
<keyword evidence="6" id="KW-1185">Reference proteome</keyword>